<organism evidence="1 2">
    <name type="scientific">Chitinophaga sancti</name>
    <dbReference type="NCBI Taxonomy" id="1004"/>
    <lineage>
        <taxon>Bacteria</taxon>
        <taxon>Pseudomonadati</taxon>
        <taxon>Bacteroidota</taxon>
        <taxon>Chitinophagia</taxon>
        <taxon>Chitinophagales</taxon>
        <taxon>Chitinophagaceae</taxon>
        <taxon>Chitinophaga</taxon>
    </lineage>
</organism>
<dbReference type="InterPro" id="IPR038713">
    <property type="entry name" value="Terminase_Gp1_N_sf"/>
</dbReference>
<dbReference type="InterPro" id="IPR005335">
    <property type="entry name" value="Terminase_ssu"/>
</dbReference>
<evidence type="ECO:0000313" key="2">
    <source>
        <dbReference type="Proteomes" id="UP001326715"/>
    </source>
</evidence>
<keyword evidence="2" id="KW-1185">Reference proteome</keyword>
<evidence type="ECO:0000313" key="1">
    <source>
        <dbReference type="EMBL" id="WQG91710.1"/>
    </source>
</evidence>
<dbReference type="Pfam" id="PF03592">
    <property type="entry name" value="Terminase_2"/>
    <property type="match status" value="1"/>
</dbReference>
<sequence>MKNTAIAAEIAKSKSTDSVEIDEVEEIQQSSDEKHHVLTLKEERFCQEYLVDLNATQVAIRAGYTGDTIRRRPLINF</sequence>
<dbReference type="EMBL" id="CP140154">
    <property type="protein sequence ID" value="WQG91710.1"/>
    <property type="molecule type" value="Genomic_DNA"/>
</dbReference>
<name>A0ABZ0XMI1_9BACT</name>
<dbReference type="Gene3D" id="1.10.10.1400">
    <property type="entry name" value="Terminase, small subunit, N-terminal DNA-binding domain, HTH motif"/>
    <property type="match status" value="1"/>
</dbReference>
<dbReference type="Proteomes" id="UP001326715">
    <property type="component" value="Chromosome"/>
</dbReference>
<gene>
    <name evidence="1" type="ORF">SR876_09355</name>
</gene>
<protein>
    <submittedName>
        <fullName evidence="1">Terminase small subunit</fullName>
    </submittedName>
</protein>
<reference evidence="1 2" key="1">
    <citation type="submission" date="2023-11" db="EMBL/GenBank/DDBJ databases">
        <title>MicrobeMod: A computational toolkit for identifying prokaryotic methylation and restriction-modification with nanopore sequencing.</title>
        <authorList>
            <person name="Crits-Christoph A."/>
            <person name="Kang S.C."/>
            <person name="Lee H."/>
            <person name="Ostrov N."/>
        </authorList>
    </citation>
    <scope>NUCLEOTIDE SEQUENCE [LARGE SCALE GENOMIC DNA]</scope>
    <source>
        <strain evidence="1 2">ATCC 23090</strain>
    </source>
</reference>
<dbReference type="RefSeq" id="WP_072357092.1">
    <property type="nucleotide sequence ID" value="NZ_CP139972.1"/>
</dbReference>
<accession>A0ABZ0XMI1</accession>
<proteinExistence type="predicted"/>